<comment type="similarity">
    <text evidence="2">Belongs to the proteasome subunit S5B/HSM3 family.</text>
</comment>
<evidence type="ECO:0000256" key="4">
    <source>
        <dbReference type="ARBA" id="ARBA00022490"/>
    </source>
</evidence>
<evidence type="ECO:0000256" key="2">
    <source>
        <dbReference type="ARBA" id="ARBA00006823"/>
    </source>
</evidence>
<keyword evidence="6" id="KW-0143">Chaperone</keyword>
<evidence type="ECO:0000259" key="10">
    <source>
        <dbReference type="Pfam" id="PF18795"/>
    </source>
</evidence>
<dbReference type="AlphaFoldDB" id="A0A9P0QKR4"/>
<evidence type="ECO:0000256" key="7">
    <source>
        <dbReference type="ARBA" id="ARBA00023204"/>
    </source>
</evidence>
<evidence type="ECO:0000313" key="12">
    <source>
        <dbReference type="Proteomes" id="UP000837801"/>
    </source>
</evidence>
<proteinExistence type="inferred from homology"/>
<dbReference type="EMBL" id="CAKXYY010000002">
    <property type="protein sequence ID" value="CAH2350946.1"/>
    <property type="molecule type" value="Genomic_DNA"/>
</dbReference>
<dbReference type="Pfam" id="PF18794">
    <property type="entry name" value="HSM3_C"/>
    <property type="match status" value="1"/>
</dbReference>
<evidence type="ECO:0000256" key="8">
    <source>
        <dbReference type="ARBA" id="ARBA00024671"/>
    </source>
</evidence>
<dbReference type="InterPro" id="IPR041335">
    <property type="entry name" value="HSM3_N"/>
</dbReference>
<sequence>MAEQFQALLKELETDPKNLDEDLVYNCTRILRNNSDLSELDIDNDLLSSVWHYTDSVLLISPQSDPKPILIDFLISLLSLVKFADVIQRYDSEKIIELASSPVAAPIVFKILLEKELDSDALGFILSTNFLHCSLGNYFRQGDISSLAVASDFENLVKIYIDKPGFAEKLLEPTSIKIYESVRVSKDSTLLTRLVDFIAIIGEPALVDPKLSTLLPNSVYTFKVSDFLEEDGNEVSSDPLLAILLIQFYKKLVKMPLSVDVLKSAGPTLENLVQVFSKRNTDTEVQLFYANDLAEFICEWSWTTYVPLINMLEGVLEKFEVFKFYNLYLDSSDADINLLAGFNMDRMNNPEFLEELTDIYSLFSKRYFTILNSLVNYPKYCEQLIHMKIISVNTISKLSMDMLYRLLYELTRKKHSTSWLLQQPQLMNDYILGTNVSENEIWNLKKDSLSNLLEINTPEELGVWYDNIKENFSLMSNGRNVRNIAPGVAIADETA</sequence>
<reference evidence="11" key="1">
    <citation type="submission" date="2022-03" db="EMBL/GenBank/DDBJ databases">
        <authorList>
            <person name="Legras J.-L."/>
            <person name="Devillers H."/>
            <person name="Grondin C."/>
        </authorList>
    </citation>
    <scope>NUCLEOTIDE SEQUENCE</scope>
    <source>
        <strain evidence="11">CLIB 1423</strain>
    </source>
</reference>
<evidence type="ECO:0000256" key="6">
    <source>
        <dbReference type="ARBA" id="ARBA00023186"/>
    </source>
</evidence>
<dbReference type="GO" id="GO:0006281">
    <property type="term" value="P:DNA repair"/>
    <property type="evidence" value="ECO:0007669"/>
    <property type="project" value="UniProtKB-KW"/>
</dbReference>
<feature type="domain" description="DNA mismatch repair protein HSM3 C-terminal" evidence="9">
    <location>
        <begin position="352"/>
        <end position="488"/>
    </location>
</feature>
<comment type="caution">
    <text evidence="11">The sequence shown here is derived from an EMBL/GenBank/DDBJ whole genome shotgun (WGS) entry which is preliminary data.</text>
</comment>
<dbReference type="InterPro" id="IPR040752">
    <property type="entry name" value="HSM3_C"/>
</dbReference>
<feature type="domain" description="DNA mismatch repair protein HSM3 N-terminal" evidence="10">
    <location>
        <begin position="30"/>
        <end position="253"/>
    </location>
</feature>
<dbReference type="Proteomes" id="UP000837801">
    <property type="component" value="Unassembled WGS sequence"/>
</dbReference>
<keyword evidence="7" id="KW-0234">DNA repair</keyword>
<dbReference type="GO" id="GO:0005737">
    <property type="term" value="C:cytoplasm"/>
    <property type="evidence" value="ECO:0007669"/>
    <property type="project" value="UniProtKB-SubCell"/>
</dbReference>
<evidence type="ECO:0000256" key="5">
    <source>
        <dbReference type="ARBA" id="ARBA00022763"/>
    </source>
</evidence>
<dbReference type="Gene3D" id="1.25.40.580">
    <property type="match status" value="1"/>
</dbReference>
<keyword evidence="12" id="KW-1185">Reference proteome</keyword>
<keyword evidence="5" id="KW-0227">DNA damage</keyword>
<protein>
    <recommendedName>
        <fullName evidence="3">DNA mismatch repair protein HSM3</fullName>
    </recommendedName>
</protein>
<name>A0A9P0QKR4_9ASCO</name>
<organism evidence="11 12">
    <name type="scientific">[Candida] railenensis</name>
    <dbReference type="NCBI Taxonomy" id="45579"/>
    <lineage>
        <taxon>Eukaryota</taxon>
        <taxon>Fungi</taxon>
        <taxon>Dikarya</taxon>
        <taxon>Ascomycota</taxon>
        <taxon>Saccharomycotina</taxon>
        <taxon>Pichiomycetes</taxon>
        <taxon>Debaryomycetaceae</taxon>
        <taxon>Kurtzmaniella</taxon>
    </lineage>
</organism>
<dbReference type="OrthoDB" id="4074002at2759"/>
<gene>
    <name evidence="11" type="ORF">CLIB1423_02S08746</name>
</gene>
<evidence type="ECO:0000259" key="9">
    <source>
        <dbReference type="Pfam" id="PF18794"/>
    </source>
</evidence>
<dbReference type="Pfam" id="PF18795">
    <property type="entry name" value="HSM3_N"/>
    <property type="match status" value="1"/>
</dbReference>
<keyword evidence="4" id="KW-0963">Cytoplasm</keyword>
<evidence type="ECO:0000256" key="1">
    <source>
        <dbReference type="ARBA" id="ARBA00004496"/>
    </source>
</evidence>
<accession>A0A9P0QKR4</accession>
<comment type="subcellular location">
    <subcellularLocation>
        <location evidence="1">Cytoplasm</location>
    </subcellularLocation>
</comment>
<comment type="function">
    <text evidence="8">Involved in DNA mismatch repair in slow-growing cells. Acts as a chaperone during the assembly of the 26S proteasome, specifically of the base subcomplex of the 19S regulatory complex (RC).</text>
</comment>
<dbReference type="Gene3D" id="1.25.10.50">
    <property type="match status" value="1"/>
</dbReference>
<evidence type="ECO:0000256" key="3">
    <source>
        <dbReference type="ARBA" id="ARBA00019167"/>
    </source>
</evidence>
<evidence type="ECO:0000313" key="11">
    <source>
        <dbReference type="EMBL" id="CAH2350946.1"/>
    </source>
</evidence>